<reference evidence="2 3" key="1">
    <citation type="journal article" date="2018" name="Mycol. Prog.">
        <title>Coniella lustricola, a new species from submerged detritus.</title>
        <authorList>
            <person name="Raudabaugh D.B."/>
            <person name="Iturriaga T."/>
            <person name="Carver A."/>
            <person name="Mondo S."/>
            <person name="Pangilinan J."/>
            <person name="Lipzen A."/>
            <person name="He G."/>
            <person name="Amirebrahimi M."/>
            <person name="Grigoriev I.V."/>
            <person name="Miller A.N."/>
        </authorList>
    </citation>
    <scope>NUCLEOTIDE SEQUENCE [LARGE SCALE GENOMIC DNA]</scope>
    <source>
        <strain evidence="2 3">B22-T-1</strain>
    </source>
</reference>
<dbReference type="AlphaFoldDB" id="A0A2T2ZZU0"/>
<dbReference type="InParanoid" id="A0A2T2ZZU0"/>
<proteinExistence type="predicted"/>
<keyword evidence="1" id="KW-1133">Transmembrane helix</keyword>
<organism evidence="2 3">
    <name type="scientific">Coniella lustricola</name>
    <dbReference type="NCBI Taxonomy" id="2025994"/>
    <lineage>
        <taxon>Eukaryota</taxon>
        <taxon>Fungi</taxon>
        <taxon>Dikarya</taxon>
        <taxon>Ascomycota</taxon>
        <taxon>Pezizomycotina</taxon>
        <taxon>Sordariomycetes</taxon>
        <taxon>Sordariomycetidae</taxon>
        <taxon>Diaporthales</taxon>
        <taxon>Schizoparmaceae</taxon>
        <taxon>Coniella</taxon>
    </lineage>
</organism>
<evidence type="ECO:0000313" key="2">
    <source>
        <dbReference type="EMBL" id="PSR80233.1"/>
    </source>
</evidence>
<keyword evidence="1" id="KW-0812">Transmembrane</keyword>
<feature type="transmembrane region" description="Helical" evidence="1">
    <location>
        <begin position="93"/>
        <end position="114"/>
    </location>
</feature>
<evidence type="ECO:0000313" key="3">
    <source>
        <dbReference type="Proteomes" id="UP000241462"/>
    </source>
</evidence>
<protein>
    <submittedName>
        <fullName evidence="2">Uncharacterized protein</fullName>
    </submittedName>
</protein>
<evidence type="ECO:0000256" key="1">
    <source>
        <dbReference type="SAM" id="Phobius"/>
    </source>
</evidence>
<gene>
    <name evidence="2" type="ORF">BD289DRAFT_441150</name>
</gene>
<sequence>MLPQHAKIPNTHHADLIDVGLLGKRGCGALAVGRRVVGEAFGEGLVVDIVPLAGELFLQKISQRTFTTWLVLTSHTHTHTSHIWDWESGESKSTRLCVVFVYVYIYIYMYVCVVEKRESVYRWRIMHIPGVCILPCRSIGLPTVSRCTRQKTVISFCSGQRPLVQATDHPTENESLMAVMRG</sequence>
<keyword evidence="3" id="KW-1185">Reference proteome</keyword>
<name>A0A2T2ZZU0_9PEZI</name>
<keyword evidence="1" id="KW-0472">Membrane</keyword>
<dbReference type="EMBL" id="KZ678537">
    <property type="protein sequence ID" value="PSR80233.1"/>
    <property type="molecule type" value="Genomic_DNA"/>
</dbReference>
<dbReference type="Proteomes" id="UP000241462">
    <property type="component" value="Unassembled WGS sequence"/>
</dbReference>
<accession>A0A2T2ZZU0</accession>